<evidence type="ECO:0000256" key="3">
    <source>
        <dbReference type="SAM" id="MobiDB-lite"/>
    </source>
</evidence>
<evidence type="ECO:0000313" key="5">
    <source>
        <dbReference type="Proteomes" id="UP000631114"/>
    </source>
</evidence>
<dbReference type="PANTHER" id="PTHR14043:SF2">
    <property type="entry name" value="HOMEOBOX PROTEIN CUT"/>
    <property type="match status" value="1"/>
</dbReference>
<dbReference type="AlphaFoldDB" id="A0A835H1Z9"/>
<sequence length="295" mass="33037">MPKVGEQEEEGVGRASKNSLMKKDHNTHQSRHAPILNPSMYKQTRLRLKAGGSITYVSRLFPHHGYSIQCKAMAYNNIPISFKNLLDEASRILGEGACCGIDSDKLKIVFQISRSCMNLPRAAYLTLSAQSDTAAKQSEVNLLMDEVEWAQSRLLSLEREKGLLRSQLETTNEENGNKSNMDLTTIPENSLSAKEKIISDLNMELHNMETTLSNEREEHMNEMKKLNALIKKRFSLGKGNIADVGVEYMWIPSTCVICNSDGHKEAKCPKTPTTGIENVMRGAEPILVLKLVWSQ</sequence>
<feature type="region of interest" description="Disordered" evidence="3">
    <location>
        <begin position="1"/>
        <end position="32"/>
    </location>
</feature>
<feature type="coiled-coil region" evidence="2">
    <location>
        <begin position="140"/>
        <end position="174"/>
    </location>
</feature>
<keyword evidence="1 2" id="KW-0175">Coiled coil</keyword>
<dbReference type="Proteomes" id="UP000631114">
    <property type="component" value="Unassembled WGS sequence"/>
</dbReference>
<gene>
    <name evidence="4" type="ORF">IFM89_022127</name>
</gene>
<dbReference type="OrthoDB" id="10257567at2759"/>
<comment type="caution">
    <text evidence="4">The sequence shown here is derived from an EMBL/GenBank/DDBJ whole genome shotgun (WGS) entry which is preliminary data.</text>
</comment>
<organism evidence="4 5">
    <name type="scientific">Coptis chinensis</name>
    <dbReference type="NCBI Taxonomy" id="261450"/>
    <lineage>
        <taxon>Eukaryota</taxon>
        <taxon>Viridiplantae</taxon>
        <taxon>Streptophyta</taxon>
        <taxon>Embryophyta</taxon>
        <taxon>Tracheophyta</taxon>
        <taxon>Spermatophyta</taxon>
        <taxon>Magnoliopsida</taxon>
        <taxon>Ranunculales</taxon>
        <taxon>Ranunculaceae</taxon>
        <taxon>Coptidoideae</taxon>
        <taxon>Coptis</taxon>
    </lineage>
</organism>
<evidence type="ECO:0000256" key="2">
    <source>
        <dbReference type="SAM" id="Coils"/>
    </source>
</evidence>
<evidence type="ECO:0000313" key="4">
    <source>
        <dbReference type="EMBL" id="KAF9589258.1"/>
    </source>
</evidence>
<feature type="coiled-coil region" evidence="2">
    <location>
        <begin position="198"/>
        <end position="229"/>
    </location>
</feature>
<keyword evidence="5" id="KW-1185">Reference proteome</keyword>
<reference evidence="4 5" key="1">
    <citation type="submission" date="2020-10" db="EMBL/GenBank/DDBJ databases">
        <title>The Coptis chinensis genome and diversification of protoberbering-type alkaloids.</title>
        <authorList>
            <person name="Wang B."/>
            <person name="Shu S."/>
            <person name="Song C."/>
            <person name="Liu Y."/>
        </authorList>
    </citation>
    <scope>NUCLEOTIDE SEQUENCE [LARGE SCALE GENOMIC DNA]</scope>
    <source>
        <strain evidence="4">HL-2020</strain>
        <tissue evidence="4">Leaf</tissue>
    </source>
</reference>
<name>A0A835H1Z9_9MAGN</name>
<dbReference type="EMBL" id="JADFTS010000009">
    <property type="protein sequence ID" value="KAF9589258.1"/>
    <property type="molecule type" value="Genomic_DNA"/>
</dbReference>
<dbReference type="PANTHER" id="PTHR14043">
    <property type="entry name" value="CCAAT DISPLACEMENT PROTEIN-RELATED"/>
    <property type="match status" value="1"/>
</dbReference>
<accession>A0A835H1Z9</accession>
<proteinExistence type="predicted"/>
<evidence type="ECO:0000256" key="1">
    <source>
        <dbReference type="ARBA" id="ARBA00023054"/>
    </source>
</evidence>
<protein>
    <submittedName>
        <fullName evidence="4">Uncharacterized protein</fullName>
    </submittedName>
</protein>